<comment type="subcellular location">
    <subcellularLocation>
        <location evidence="3">Mitochondrion inner membrane</location>
        <topology evidence="3">Peripheral membrane protein</topology>
        <orientation evidence="3">Matrix side</orientation>
    </subcellularLocation>
</comment>
<evidence type="ECO:0000259" key="28">
    <source>
        <dbReference type="Pfam" id="PF02811"/>
    </source>
</evidence>
<dbReference type="CDD" id="cd00207">
    <property type="entry name" value="fer2"/>
    <property type="match status" value="1"/>
</dbReference>
<keyword evidence="17" id="KW-0479">Metal-binding</keyword>
<evidence type="ECO:0000256" key="15">
    <source>
        <dbReference type="ARBA" id="ARBA00022605"/>
    </source>
</evidence>
<keyword evidence="23" id="KW-0003">3Fe-4S</keyword>
<dbReference type="FunFam" id="1.10.1060.10:FF:000001">
    <property type="entry name" value="Succinate dehydrogenase iron-sulfur subunit SdhB"/>
    <property type="match status" value="1"/>
</dbReference>
<dbReference type="GO" id="GO:0051539">
    <property type="term" value="F:4 iron, 4 sulfur cluster binding"/>
    <property type="evidence" value="ECO:0007669"/>
    <property type="project" value="UniProtKB-KW"/>
</dbReference>
<accession>A0AAF0IQM4</accession>
<evidence type="ECO:0000256" key="4">
    <source>
        <dbReference type="ARBA" id="ARBA00004788"/>
    </source>
</evidence>
<comment type="similarity">
    <text evidence="7">Belongs to the succinate dehydrogenase/fumarate reductase iron-sulfur protein family.</text>
</comment>
<comment type="cofactor">
    <cofactor evidence="2">
        <name>[4Fe-4S] cluster</name>
        <dbReference type="ChEBI" id="CHEBI:49883"/>
    </cofactor>
</comment>
<dbReference type="SUPFAM" id="SSF89550">
    <property type="entry name" value="PHP domain-like"/>
    <property type="match status" value="1"/>
</dbReference>
<dbReference type="PANTHER" id="PTHR11921:SF29">
    <property type="entry name" value="SUCCINATE DEHYDROGENASE [UBIQUINONE] IRON-SULFUR SUBUNIT, MITOCHONDRIAL"/>
    <property type="match status" value="1"/>
</dbReference>
<keyword evidence="14" id="KW-0816">Tricarboxylic acid cycle</keyword>
<keyword evidence="19 30" id="KW-0560">Oxidoreductase</keyword>
<keyword evidence="18" id="KW-0249">Electron transport</keyword>
<evidence type="ECO:0000256" key="27">
    <source>
        <dbReference type="ARBA" id="ARBA00049220"/>
    </source>
</evidence>
<keyword evidence="31" id="KW-1185">Reference proteome</keyword>
<keyword evidence="12" id="KW-0813">Transport</keyword>
<dbReference type="InterPro" id="IPR050573">
    <property type="entry name" value="SDH/FRD_Iron-Sulfur"/>
</dbReference>
<dbReference type="InterPro" id="IPR016195">
    <property type="entry name" value="Pol/histidinol_Pase-like"/>
</dbReference>
<dbReference type="PANTHER" id="PTHR11921">
    <property type="entry name" value="SUCCINATE DEHYDROGENASE IRON-SULFUR PROTEIN"/>
    <property type="match status" value="1"/>
</dbReference>
<evidence type="ECO:0000256" key="18">
    <source>
        <dbReference type="ARBA" id="ARBA00022982"/>
    </source>
</evidence>
<dbReference type="Pfam" id="PF02811">
    <property type="entry name" value="PHP"/>
    <property type="match status" value="1"/>
</dbReference>
<reference evidence="30" key="1">
    <citation type="submission" date="2023-03" db="EMBL/GenBank/DDBJ databases">
        <title>Mating type loci evolution in Malassezia.</title>
        <authorList>
            <person name="Coelho M.A."/>
        </authorList>
    </citation>
    <scope>NUCLEOTIDE SEQUENCE</scope>
    <source>
        <strain evidence="30">CBS 14135</strain>
    </source>
</reference>
<evidence type="ECO:0000256" key="3">
    <source>
        <dbReference type="ARBA" id="ARBA00004443"/>
    </source>
</evidence>
<evidence type="ECO:0000259" key="29">
    <source>
        <dbReference type="Pfam" id="PF13085"/>
    </source>
</evidence>
<gene>
    <name evidence="30" type="primary">SDH2</name>
    <name evidence="30" type="ORF">MBRA1_002942</name>
</gene>
<dbReference type="InterPro" id="IPR017900">
    <property type="entry name" value="4Fe4S_Fe_S_CS"/>
</dbReference>
<dbReference type="AlphaFoldDB" id="A0AAF0IQM4"/>
<evidence type="ECO:0000256" key="22">
    <source>
        <dbReference type="ARBA" id="ARBA00023102"/>
    </source>
</evidence>
<dbReference type="FunFam" id="3.10.20.30:FF:000007">
    <property type="entry name" value="Succinate dehydrogenase [ubiquinone] iron-sulfur subunit, mitochondrial"/>
    <property type="match status" value="1"/>
</dbReference>
<comment type="cofactor">
    <cofactor evidence="25">
        <name>[2Fe-2S] cluster</name>
        <dbReference type="ChEBI" id="CHEBI:190135"/>
    </cofactor>
</comment>
<evidence type="ECO:0000256" key="13">
    <source>
        <dbReference type="ARBA" id="ARBA00022485"/>
    </source>
</evidence>
<keyword evidence="22" id="KW-0368">Histidine biosynthesis</keyword>
<evidence type="ECO:0000256" key="1">
    <source>
        <dbReference type="ARBA" id="ARBA00001927"/>
    </source>
</evidence>
<keyword evidence="21" id="KW-0411">Iron-sulfur</keyword>
<evidence type="ECO:0000313" key="30">
    <source>
        <dbReference type="EMBL" id="WFC96285.1"/>
    </source>
</evidence>
<evidence type="ECO:0000256" key="5">
    <source>
        <dbReference type="ARBA" id="ARBA00004970"/>
    </source>
</evidence>
<dbReference type="Proteomes" id="UP001216638">
    <property type="component" value="Chromosome 3"/>
</dbReference>
<evidence type="ECO:0000256" key="25">
    <source>
        <dbReference type="ARBA" id="ARBA00034078"/>
    </source>
</evidence>
<keyword evidence="20" id="KW-0408">Iron</keyword>
<dbReference type="Pfam" id="PF13085">
    <property type="entry name" value="Fer2_3"/>
    <property type="match status" value="1"/>
</dbReference>
<evidence type="ECO:0000256" key="6">
    <source>
        <dbReference type="ARBA" id="ARBA00009152"/>
    </source>
</evidence>
<sequence>MHSHHSHSGEFCRHAKSTLEEVTERASTLGFTHFHLSEHIPRELPEQLYPEEEEAGLTPAQLEATFRAYLTKARALQMHYAQNSPSMHILVGCETENIASPQSLDFLSRVLSPDGTSTGQLPPPCVGLGVVDYMVGSVHHAHGIPIDFDADTFHKAIAYGAAQHAGGYATLLHAYLDAQLEVLDRLRPEVVGHFDLYRLFAPNAPWVSGNEGDALRAKLERNIRFAASYGALFEANSSAFRKGWDGETYPGREILRMIRSVHGRIALSDDSHGVQQVALNYHRLRDYLADEGVDEICTFRLAARTGAPSVAARLAAPFSTSAVASLATPATERPAKMKKFKIYRWNPDHPTEKPKMQTYEIDLNKTGPMVLDALIKIKNEVDPTLSFRRSCREGICGSCAMNIDGVNTLACLCRIDRDKSNSNIYPLPHMHVVKDLVPDLTQFYKQYRSIQPYLQPASAPPEGREYRQSPEERRRLDGLYECILCACCSTSCPSYWWNQDEYLGPAVLMQAYRWMADSRDAAGEERRRKLENTFSLYRCHTIFNCTRTCPKGLNPAKAIAQIKKDMAMGPPASAAERPLQAP</sequence>
<evidence type="ECO:0000256" key="12">
    <source>
        <dbReference type="ARBA" id="ARBA00022448"/>
    </source>
</evidence>
<dbReference type="InterPro" id="IPR001041">
    <property type="entry name" value="2Fe-2S_ferredoxin-type"/>
</dbReference>
<dbReference type="GO" id="GO:0008177">
    <property type="term" value="F:succinate dehydrogenase (quinone) activity"/>
    <property type="evidence" value="ECO:0007669"/>
    <property type="project" value="UniProtKB-EC"/>
</dbReference>
<evidence type="ECO:0000256" key="2">
    <source>
        <dbReference type="ARBA" id="ARBA00001966"/>
    </source>
</evidence>
<dbReference type="SUPFAM" id="SSF46548">
    <property type="entry name" value="alpha-helical ferredoxin"/>
    <property type="match status" value="1"/>
</dbReference>
<proteinExistence type="inferred from homology"/>
<keyword evidence="13" id="KW-0004">4Fe-4S</keyword>
<evidence type="ECO:0000256" key="11">
    <source>
        <dbReference type="ARBA" id="ARBA00016766"/>
    </source>
</evidence>
<dbReference type="InterPro" id="IPR004489">
    <property type="entry name" value="Succ_DH/fum_Rdtase_Fe-S"/>
</dbReference>
<evidence type="ECO:0000256" key="26">
    <source>
        <dbReference type="ARBA" id="ARBA00049158"/>
    </source>
</evidence>
<protein>
    <recommendedName>
        <fullName evidence="11">Succinate dehydrogenase [ubiquinone] iron-sulfur subunit, mitochondrial</fullName>
        <ecNumber evidence="9">1.3.5.1</ecNumber>
        <ecNumber evidence="10">3.1.3.15</ecNumber>
    </recommendedName>
    <alternativeName>
        <fullName evidence="24">Iron-sulfur subunit of complex II</fullName>
    </alternativeName>
</protein>
<comment type="pathway">
    <text evidence="5">Amino-acid biosynthesis; L-histidine biosynthesis; L-histidine from 5-phospho-alpha-D-ribose 1-diphosphate: step 8/9.</text>
</comment>
<evidence type="ECO:0000256" key="10">
    <source>
        <dbReference type="ARBA" id="ARBA00013085"/>
    </source>
</evidence>
<dbReference type="Gene3D" id="1.10.1060.10">
    <property type="entry name" value="Alpha-helical ferredoxin"/>
    <property type="match status" value="1"/>
</dbReference>
<evidence type="ECO:0000256" key="23">
    <source>
        <dbReference type="ARBA" id="ARBA00023291"/>
    </source>
</evidence>
<organism evidence="30 31">
    <name type="scientific">Malassezia brasiliensis</name>
    <dbReference type="NCBI Taxonomy" id="1821822"/>
    <lineage>
        <taxon>Eukaryota</taxon>
        <taxon>Fungi</taxon>
        <taxon>Dikarya</taxon>
        <taxon>Basidiomycota</taxon>
        <taxon>Ustilaginomycotina</taxon>
        <taxon>Malasseziomycetes</taxon>
        <taxon>Malasseziales</taxon>
        <taxon>Malasseziaceae</taxon>
        <taxon>Malassezia</taxon>
    </lineage>
</organism>
<dbReference type="GO" id="GO:0022904">
    <property type="term" value="P:respiratory electron transport chain"/>
    <property type="evidence" value="ECO:0007669"/>
    <property type="project" value="TreeGrafter"/>
</dbReference>
<evidence type="ECO:0000256" key="8">
    <source>
        <dbReference type="ARBA" id="ARBA00011421"/>
    </source>
</evidence>
<comment type="catalytic activity">
    <reaction evidence="27">
        <text>a quinone + succinate = fumarate + a quinol</text>
        <dbReference type="Rhea" id="RHEA:40523"/>
        <dbReference type="ChEBI" id="CHEBI:24646"/>
        <dbReference type="ChEBI" id="CHEBI:29806"/>
        <dbReference type="ChEBI" id="CHEBI:30031"/>
        <dbReference type="ChEBI" id="CHEBI:132124"/>
        <dbReference type="EC" id="1.3.5.1"/>
    </reaction>
</comment>
<dbReference type="GO" id="GO:0046872">
    <property type="term" value="F:metal ion binding"/>
    <property type="evidence" value="ECO:0007669"/>
    <property type="project" value="UniProtKB-KW"/>
</dbReference>
<dbReference type="GO" id="GO:0000105">
    <property type="term" value="P:L-histidine biosynthetic process"/>
    <property type="evidence" value="ECO:0007669"/>
    <property type="project" value="UniProtKB-KW"/>
</dbReference>
<comment type="cofactor">
    <cofactor evidence="1">
        <name>[3Fe-4S] cluster</name>
        <dbReference type="ChEBI" id="CHEBI:21137"/>
    </cofactor>
</comment>
<dbReference type="InterPro" id="IPR004013">
    <property type="entry name" value="PHP_dom"/>
</dbReference>
<dbReference type="GO" id="GO:0005743">
    <property type="term" value="C:mitochondrial inner membrane"/>
    <property type="evidence" value="ECO:0007669"/>
    <property type="project" value="UniProtKB-SubCell"/>
</dbReference>
<dbReference type="SUPFAM" id="SSF54292">
    <property type="entry name" value="2Fe-2S ferredoxin-like"/>
    <property type="match status" value="1"/>
</dbReference>
<dbReference type="PROSITE" id="PS00197">
    <property type="entry name" value="2FE2S_FER_1"/>
    <property type="match status" value="1"/>
</dbReference>
<dbReference type="InterPro" id="IPR006058">
    <property type="entry name" value="2Fe2S_fd_BS"/>
</dbReference>
<name>A0AAF0IQM4_9BASI</name>
<dbReference type="GO" id="GO:0051538">
    <property type="term" value="F:3 iron, 4 sulfur cluster binding"/>
    <property type="evidence" value="ECO:0007669"/>
    <property type="project" value="UniProtKB-KW"/>
</dbReference>
<comment type="similarity">
    <text evidence="6">Belongs to the PHP hydrolase family. HisK subfamily.</text>
</comment>
<dbReference type="EC" id="1.3.5.1" evidence="9"/>
<dbReference type="GO" id="GO:0006099">
    <property type="term" value="P:tricarboxylic acid cycle"/>
    <property type="evidence" value="ECO:0007669"/>
    <property type="project" value="UniProtKB-KW"/>
</dbReference>
<dbReference type="EC" id="3.1.3.15" evidence="10"/>
<comment type="subunit">
    <text evidence="8">Component of complex II composed of four subunits: a flavoprotein (FP), an iron-sulfur protein (IP), and a cytochrome b composed of a large and a small subunit.</text>
</comment>
<dbReference type="Gene3D" id="3.10.20.30">
    <property type="match status" value="1"/>
</dbReference>
<dbReference type="Pfam" id="PF13534">
    <property type="entry name" value="Fer4_17"/>
    <property type="match status" value="1"/>
</dbReference>
<dbReference type="PROSITE" id="PS00198">
    <property type="entry name" value="4FE4S_FER_1"/>
    <property type="match status" value="1"/>
</dbReference>
<dbReference type="InterPro" id="IPR036010">
    <property type="entry name" value="2Fe-2S_ferredoxin-like_sf"/>
</dbReference>
<keyword evidence="15" id="KW-0028">Amino-acid biosynthesis</keyword>
<dbReference type="Gene3D" id="3.20.20.140">
    <property type="entry name" value="Metal-dependent hydrolases"/>
    <property type="match status" value="1"/>
</dbReference>
<comment type="pathway">
    <text evidence="4">Carbohydrate metabolism; tricarboxylic acid cycle; fumarate from succinate (eukaryal route): step 1/1.</text>
</comment>
<evidence type="ECO:0000256" key="17">
    <source>
        <dbReference type="ARBA" id="ARBA00022723"/>
    </source>
</evidence>
<feature type="domain" description="PHP" evidence="28">
    <location>
        <begin position="4"/>
        <end position="237"/>
    </location>
</feature>
<evidence type="ECO:0000256" key="21">
    <source>
        <dbReference type="ARBA" id="ARBA00023014"/>
    </source>
</evidence>
<evidence type="ECO:0000256" key="24">
    <source>
        <dbReference type="ARBA" id="ARBA00033304"/>
    </source>
</evidence>
<dbReference type="CDD" id="cd12110">
    <property type="entry name" value="PHP_HisPPase_Hisj_like"/>
    <property type="match status" value="1"/>
</dbReference>
<dbReference type="NCBIfam" id="TIGR00384">
    <property type="entry name" value="dhsB"/>
    <property type="match status" value="1"/>
</dbReference>
<evidence type="ECO:0000256" key="20">
    <source>
        <dbReference type="ARBA" id="ARBA00023004"/>
    </source>
</evidence>
<feature type="domain" description="Succinate dehydogenase/fumarate reductase N-terminal" evidence="29">
    <location>
        <begin position="339"/>
        <end position="444"/>
    </location>
</feature>
<dbReference type="InterPro" id="IPR010140">
    <property type="entry name" value="Histidinol_P_phosphatase_HisJ"/>
</dbReference>
<dbReference type="NCBIfam" id="TIGR01856">
    <property type="entry name" value="hisJ_fam"/>
    <property type="match status" value="1"/>
</dbReference>
<dbReference type="NCBIfam" id="NF004616">
    <property type="entry name" value="PRK05950.1"/>
    <property type="match status" value="1"/>
</dbReference>
<keyword evidence="16" id="KW-0001">2Fe-2S</keyword>
<dbReference type="EMBL" id="CP119953">
    <property type="protein sequence ID" value="WFC96285.1"/>
    <property type="molecule type" value="Genomic_DNA"/>
</dbReference>
<evidence type="ECO:0000256" key="14">
    <source>
        <dbReference type="ARBA" id="ARBA00022532"/>
    </source>
</evidence>
<dbReference type="GO" id="GO:0004401">
    <property type="term" value="F:histidinol-phosphatase activity"/>
    <property type="evidence" value="ECO:0007669"/>
    <property type="project" value="UniProtKB-EC"/>
</dbReference>
<dbReference type="InterPro" id="IPR025192">
    <property type="entry name" value="Succ_DH/fum_Rdtase_N"/>
</dbReference>
<dbReference type="GO" id="GO:0051537">
    <property type="term" value="F:2 iron, 2 sulfur cluster binding"/>
    <property type="evidence" value="ECO:0007669"/>
    <property type="project" value="UniProtKB-KW"/>
</dbReference>
<comment type="catalytic activity">
    <reaction evidence="26">
        <text>L-histidinol phosphate + H2O = L-histidinol + phosphate</text>
        <dbReference type="Rhea" id="RHEA:14465"/>
        <dbReference type="ChEBI" id="CHEBI:15377"/>
        <dbReference type="ChEBI" id="CHEBI:43474"/>
        <dbReference type="ChEBI" id="CHEBI:57699"/>
        <dbReference type="ChEBI" id="CHEBI:57980"/>
        <dbReference type="EC" id="3.1.3.15"/>
    </reaction>
</comment>
<evidence type="ECO:0000256" key="16">
    <source>
        <dbReference type="ARBA" id="ARBA00022714"/>
    </source>
</evidence>
<evidence type="ECO:0000256" key="7">
    <source>
        <dbReference type="ARBA" id="ARBA00009433"/>
    </source>
</evidence>
<evidence type="ECO:0000313" key="31">
    <source>
        <dbReference type="Proteomes" id="UP001216638"/>
    </source>
</evidence>
<dbReference type="InterPro" id="IPR012675">
    <property type="entry name" value="Beta-grasp_dom_sf"/>
</dbReference>
<dbReference type="InterPro" id="IPR009051">
    <property type="entry name" value="Helical_ferredxn"/>
</dbReference>
<evidence type="ECO:0000256" key="9">
    <source>
        <dbReference type="ARBA" id="ARBA00012792"/>
    </source>
</evidence>
<evidence type="ECO:0000256" key="19">
    <source>
        <dbReference type="ARBA" id="ARBA00023002"/>
    </source>
</evidence>
<dbReference type="GO" id="GO:0009055">
    <property type="term" value="F:electron transfer activity"/>
    <property type="evidence" value="ECO:0007669"/>
    <property type="project" value="InterPro"/>
</dbReference>